<accession>Q6F8E8</accession>
<dbReference type="AlphaFoldDB" id="Q6F8E8"/>
<dbReference type="Proteomes" id="UP000000430">
    <property type="component" value="Chromosome"/>
</dbReference>
<dbReference type="EMBL" id="CR543861">
    <property type="protein sequence ID" value="CAG69667.1"/>
    <property type="molecule type" value="Genomic_DNA"/>
</dbReference>
<sequence>MKLLILFMKNTLNYTKKIPKTSMGSKRAIEVSICHWIDLLGYGSMLKEVNFNPLTQHAQATIDRLKIFQQIIRTNSKAKIYNSLTMNDGAVFYRDLSPRSKSVTFDFLNRAFKVHNAVNTHEQALSLPGCRSIVAVGFRVRDKNYTKEDLKNGIGQYLIDQVNNKAMSTEEAILKALAIKPCYDIVPDLQANFAFTKAYLADDRGSKGGFGGNNFYVDSSIFDTNIPESIKISEEQPFLDINGLNQPFYKILEFPNMPLKHVNNDLLDAFEIAEKITDDEQINKKLKQFAWKPNI</sequence>
<name>Q6F8E8_ACIAD</name>
<organism evidence="1 2">
    <name type="scientific">Acinetobacter baylyi (strain ATCC 33305 / BD413 / ADP1)</name>
    <dbReference type="NCBI Taxonomy" id="62977"/>
    <lineage>
        <taxon>Bacteria</taxon>
        <taxon>Pseudomonadati</taxon>
        <taxon>Pseudomonadota</taxon>
        <taxon>Gammaproteobacteria</taxon>
        <taxon>Moraxellales</taxon>
        <taxon>Moraxellaceae</taxon>
        <taxon>Acinetobacter</taxon>
    </lineage>
</organism>
<evidence type="ECO:0000313" key="2">
    <source>
        <dbReference type="Proteomes" id="UP000000430"/>
    </source>
</evidence>
<dbReference type="STRING" id="202950.GCA_001485005_02857"/>
<dbReference type="KEGG" id="aci:ACIAD2953"/>
<reference evidence="1 2" key="1">
    <citation type="journal article" date="2004" name="Nucleic Acids Res.">
        <title>Unique features revealed by the genome sequence of Acinetobacter sp. ADP1, a versatile and naturally transformation competent bacterium.</title>
        <authorList>
            <person name="Barbe V."/>
            <person name="Vallenet D."/>
            <person name="Fonknechten N."/>
            <person name="Kreimeyer A."/>
            <person name="Oztas S."/>
            <person name="Labarre L."/>
            <person name="Cruveiller S."/>
            <person name="Robert C."/>
            <person name="Duprat S."/>
            <person name="Wincker P."/>
            <person name="Ornston L.N."/>
            <person name="Weissenbach J."/>
            <person name="Marliere P."/>
            <person name="Cohen G.N."/>
            <person name="Medigue C."/>
        </authorList>
    </citation>
    <scope>NUCLEOTIDE SEQUENCE [LARGE SCALE GENOMIC DNA]</scope>
    <source>
        <strain evidence="2">ATCC 33305 / BD413 / ADP1</strain>
    </source>
</reference>
<dbReference type="eggNOG" id="ENOG5032XRI">
    <property type="taxonomic scope" value="Bacteria"/>
</dbReference>
<protein>
    <submittedName>
        <fullName evidence="1">Uncharacterized protein</fullName>
    </submittedName>
</protein>
<evidence type="ECO:0000313" key="1">
    <source>
        <dbReference type="EMBL" id="CAG69667.1"/>
    </source>
</evidence>
<gene>
    <name evidence="1" type="ordered locus">ACIAD2953</name>
</gene>
<dbReference type="HOGENOM" id="CLU_1119454_0_0_6"/>
<proteinExistence type="predicted"/>